<dbReference type="STRING" id="1770058.A3840_14715"/>
<gene>
    <name evidence="1" type="ORF">A3840_14715</name>
</gene>
<proteinExistence type="predicted"/>
<dbReference type="EMBL" id="LVVY01000111">
    <property type="protein sequence ID" value="OAM75426.1"/>
    <property type="molecule type" value="Genomic_DNA"/>
</dbReference>
<evidence type="ECO:0000313" key="1">
    <source>
        <dbReference type="EMBL" id="OAM75426.1"/>
    </source>
</evidence>
<dbReference type="RefSeq" id="WP_067458376.1">
    <property type="nucleotide sequence ID" value="NZ_LVVY01000111.1"/>
</dbReference>
<protein>
    <submittedName>
        <fullName evidence="1">Uncharacterized protein</fullName>
    </submittedName>
</protein>
<comment type="caution">
    <text evidence="1">The sequence shown here is derived from an EMBL/GenBank/DDBJ whole genome shotgun (WGS) entry which is preliminary data.</text>
</comment>
<name>A0A178HTT8_9HYPH</name>
<evidence type="ECO:0000313" key="2">
    <source>
        <dbReference type="Proteomes" id="UP000078389"/>
    </source>
</evidence>
<accession>A0A178HTT8</accession>
<sequence>MSILYRSVTPLPDENLAGLVARAAGINIYPRAFDLLKLARLGRYRPETMPIRGPAAAERLAEVLGTTKDRLQPLCYWPIDENRIDFFGTGLTAADWGAAVGPAGPTYHRAWRILEGLE</sequence>
<dbReference type="OrthoDB" id="9815222at2"/>
<dbReference type="Proteomes" id="UP000078389">
    <property type="component" value="Unassembled WGS sequence"/>
</dbReference>
<dbReference type="AlphaFoldDB" id="A0A178HTT8"/>
<organism evidence="1 2">
    <name type="scientific">Devosia elaeis</name>
    <dbReference type="NCBI Taxonomy" id="1770058"/>
    <lineage>
        <taxon>Bacteria</taxon>
        <taxon>Pseudomonadati</taxon>
        <taxon>Pseudomonadota</taxon>
        <taxon>Alphaproteobacteria</taxon>
        <taxon>Hyphomicrobiales</taxon>
        <taxon>Devosiaceae</taxon>
        <taxon>Devosia</taxon>
    </lineage>
</organism>
<keyword evidence="2" id="KW-1185">Reference proteome</keyword>
<reference evidence="1 2" key="1">
    <citation type="submission" date="2016-03" db="EMBL/GenBank/DDBJ databases">
        <title>Genome sequencing of Devosia sp. S37.</title>
        <authorList>
            <person name="Mohd Nor M."/>
        </authorList>
    </citation>
    <scope>NUCLEOTIDE SEQUENCE [LARGE SCALE GENOMIC DNA]</scope>
    <source>
        <strain evidence="1 2">S37</strain>
    </source>
</reference>